<protein>
    <submittedName>
        <fullName evidence="1">Uncharacterized protein</fullName>
    </submittedName>
</protein>
<evidence type="ECO:0000313" key="1">
    <source>
        <dbReference type="EMBL" id="KAK1482225.1"/>
    </source>
</evidence>
<name>A0ABQ9QRT0_9PEZI</name>
<dbReference type="GeneID" id="85413918"/>
<proteinExistence type="predicted"/>
<dbReference type="EMBL" id="MLFU01000101">
    <property type="protein sequence ID" value="KAK1482225.1"/>
    <property type="molecule type" value="Genomic_DNA"/>
</dbReference>
<dbReference type="Proteomes" id="UP001227543">
    <property type="component" value="Unassembled WGS sequence"/>
</dbReference>
<gene>
    <name evidence="1" type="ORF">CTAM01_13678</name>
</gene>
<accession>A0ABQ9QRT0</accession>
<reference evidence="1 2" key="1">
    <citation type="submission" date="2016-10" db="EMBL/GenBank/DDBJ databases">
        <title>The genome sequence of Colletotrichum fioriniae PJ7.</title>
        <authorList>
            <person name="Baroncelli R."/>
        </authorList>
    </citation>
    <scope>NUCLEOTIDE SEQUENCE [LARGE SCALE GENOMIC DNA]</scope>
    <source>
        <strain evidence="1 2">Tom-12</strain>
    </source>
</reference>
<sequence length="32" mass="3582">MMMTMVVQAAAWFGLVCSRSLCTRAGLYMCFC</sequence>
<dbReference type="RefSeq" id="XP_060375774.1">
    <property type="nucleotide sequence ID" value="XM_060529680.1"/>
</dbReference>
<organism evidence="1 2">
    <name type="scientific">Colletotrichum tamarilloi</name>
    <dbReference type="NCBI Taxonomy" id="1209934"/>
    <lineage>
        <taxon>Eukaryota</taxon>
        <taxon>Fungi</taxon>
        <taxon>Dikarya</taxon>
        <taxon>Ascomycota</taxon>
        <taxon>Pezizomycotina</taxon>
        <taxon>Sordariomycetes</taxon>
        <taxon>Hypocreomycetidae</taxon>
        <taxon>Glomerellales</taxon>
        <taxon>Glomerellaceae</taxon>
        <taxon>Colletotrichum</taxon>
        <taxon>Colletotrichum acutatum species complex</taxon>
    </lineage>
</organism>
<evidence type="ECO:0000313" key="2">
    <source>
        <dbReference type="Proteomes" id="UP001227543"/>
    </source>
</evidence>
<keyword evidence="2" id="KW-1185">Reference proteome</keyword>
<comment type="caution">
    <text evidence="1">The sequence shown here is derived from an EMBL/GenBank/DDBJ whole genome shotgun (WGS) entry which is preliminary data.</text>
</comment>